<keyword evidence="3 9" id="KW-0547">Nucleotide-binding</keyword>
<dbReference type="Gene3D" id="1.10.1780.10">
    <property type="entry name" value="Clp, N-terminal domain"/>
    <property type="match status" value="1"/>
</dbReference>
<keyword evidence="2 8" id="KW-0677">Repeat</keyword>
<protein>
    <recommendedName>
        <fullName evidence="10">Chaperone protein ClpB</fullName>
    </recommendedName>
</protein>
<dbReference type="Pfam" id="PF02861">
    <property type="entry name" value="Clp_N"/>
    <property type="match status" value="1"/>
</dbReference>
<dbReference type="Gene3D" id="3.40.50.300">
    <property type="entry name" value="P-loop containing nucleotide triphosphate hydrolases"/>
    <property type="match status" value="3"/>
</dbReference>
<dbReference type="InterPro" id="IPR003593">
    <property type="entry name" value="AAA+_ATPase"/>
</dbReference>
<dbReference type="InterPro" id="IPR028299">
    <property type="entry name" value="ClpA/B_CS2"/>
</dbReference>
<keyword evidence="10" id="KW-0346">Stress response</keyword>
<evidence type="ECO:0000256" key="8">
    <source>
        <dbReference type="PROSITE-ProRule" id="PRU01251"/>
    </source>
</evidence>
<dbReference type="InterPro" id="IPR001270">
    <property type="entry name" value="ClpA/B"/>
</dbReference>
<evidence type="ECO:0000256" key="4">
    <source>
        <dbReference type="ARBA" id="ARBA00022840"/>
    </source>
</evidence>
<evidence type="ECO:0000256" key="9">
    <source>
        <dbReference type="RuleBase" id="RU004432"/>
    </source>
</evidence>
<dbReference type="SMART" id="SM00382">
    <property type="entry name" value="AAA"/>
    <property type="match status" value="2"/>
</dbReference>
<dbReference type="SUPFAM" id="SSF81923">
    <property type="entry name" value="Double Clp-N motif"/>
    <property type="match status" value="1"/>
</dbReference>
<dbReference type="InterPro" id="IPR019489">
    <property type="entry name" value="Clp_ATPase_C"/>
</dbReference>
<dbReference type="InterPro" id="IPR036628">
    <property type="entry name" value="Clp_N_dom_sf"/>
</dbReference>
<dbReference type="PROSITE" id="PS00871">
    <property type="entry name" value="CLPAB_2"/>
    <property type="match status" value="1"/>
</dbReference>
<dbReference type="InterPro" id="IPR004176">
    <property type="entry name" value="Clp_R_N"/>
</dbReference>
<evidence type="ECO:0000256" key="3">
    <source>
        <dbReference type="ARBA" id="ARBA00022741"/>
    </source>
</evidence>
<organism evidence="12 13">
    <name type="scientific">Terrisporobacter glycolicus ATCC 14880 = DSM 1288</name>
    <dbReference type="NCBI Taxonomy" id="1121315"/>
    <lineage>
        <taxon>Bacteria</taxon>
        <taxon>Bacillati</taxon>
        <taxon>Bacillota</taxon>
        <taxon>Clostridia</taxon>
        <taxon>Peptostreptococcales</taxon>
        <taxon>Peptostreptococcaceae</taxon>
        <taxon>Terrisporobacter</taxon>
    </lineage>
</organism>
<comment type="subunit">
    <text evidence="7">Homohexamer. The oligomerization is ATP-dependent.</text>
</comment>
<dbReference type="PROSITE" id="PS51903">
    <property type="entry name" value="CLP_R"/>
    <property type="match status" value="1"/>
</dbReference>
<evidence type="ECO:0000313" key="12">
    <source>
        <dbReference type="EMBL" id="WWD83654.1"/>
    </source>
</evidence>
<dbReference type="CDD" id="cd19499">
    <property type="entry name" value="RecA-like_ClpB_Hsp104-like"/>
    <property type="match status" value="1"/>
</dbReference>
<dbReference type="Pfam" id="PF10431">
    <property type="entry name" value="ClpB_D2-small"/>
    <property type="match status" value="1"/>
</dbReference>
<dbReference type="SMART" id="SM01086">
    <property type="entry name" value="ClpB_D2-small"/>
    <property type="match status" value="1"/>
</dbReference>
<dbReference type="Proteomes" id="UP001348492">
    <property type="component" value="Chromosome"/>
</dbReference>
<proteinExistence type="inferred from homology"/>
<evidence type="ECO:0000256" key="10">
    <source>
        <dbReference type="RuleBase" id="RU362034"/>
    </source>
</evidence>
<comment type="function">
    <text evidence="10">Part of a stress-induced multi-chaperone system, it is involved in the recovery of the cell from heat-induced damage, in cooperation with DnaK, DnaJ and GrpE.</text>
</comment>
<keyword evidence="13" id="KW-1185">Reference proteome</keyword>
<dbReference type="CDD" id="cd00009">
    <property type="entry name" value="AAA"/>
    <property type="match status" value="1"/>
</dbReference>
<dbReference type="InterPro" id="IPR018368">
    <property type="entry name" value="ClpA/B_CS1"/>
</dbReference>
<feature type="coiled-coil region" evidence="10">
    <location>
        <begin position="417"/>
        <end position="531"/>
    </location>
</feature>
<keyword evidence="10" id="KW-0963">Cytoplasm</keyword>
<keyword evidence="5 10" id="KW-0175">Coiled coil</keyword>
<comment type="subunit">
    <text evidence="10">Homohexamer; The oligomerization is ATP-dependent.</text>
</comment>
<comment type="subcellular location">
    <subcellularLocation>
        <location evidence="10">Cytoplasm</location>
    </subcellularLocation>
</comment>
<dbReference type="Pfam" id="PF07724">
    <property type="entry name" value="AAA_2"/>
    <property type="match status" value="1"/>
</dbReference>
<accession>A0ABZ2EUQ4</accession>
<evidence type="ECO:0000256" key="2">
    <source>
        <dbReference type="ARBA" id="ARBA00022737"/>
    </source>
</evidence>
<dbReference type="PROSITE" id="PS00870">
    <property type="entry name" value="CLPAB_1"/>
    <property type="match status" value="1"/>
</dbReference>
<evidence type="ECO:0000256" key="7">
    <source>
        <dbReference type="ARBA" id="ARBA00026057"/>
    </source>
</evidence>
<keyword evidence="4 9" id="KW-0067">ATP-binding</keyword>
<feature type="domain" description="Clp R" evidence="11">
    <location>
        <begin position="3"/>
        <end position="151"/>
    </location>
</feature>
<evidence type="ECO:0000256" key="6">
    <source>
        <dbReference type="ARBA" id="ARBA00023186"/>
    </source>
</evidence>
<evidence type="ECO:0000259" key="11">
    <source>
        <dbReference type="PROSITE" id="PS51903"/>
    </source>
</evidence>
<keyword evidence="6 9" id="KW-0143">Chaperone</keyword>
<sequence length="864" mass="97817">MDIERMTVRVQKSLNEAYNEAVKHHNQMVDVIHLFSALVNQEDGLIPNILEKMNISVTALKSSINEELDKLPQIYGEGINSQGVTASRNIEEVLIKAEDISKDFKDSYISVEHVMLAIMEMTSISNVKKILNMYNINKNDFLQVLSAVRGSQRVESQDPEGTYDALAKFGTNLVELAKKHKLDPVIGRDEEIRRVIRILSRRTKNNPVLIGEPGVGKTAIVEGLAERIVRGDVPEGLKDKIIFSLDMGSLIAGAKYRGEFEERLKAVLKEVQSAEGKIILFIDEIHTIVGAGKTEGSMDAGNLIKPMLARGELNCIGATTFDEYRKYIEKDKALERRFQPVIAEEPTVEDTISILRGLKERFEIHHGVRIHDSAIVAAAKLSNRYIQDRYLPDKAIDLIDEAGAMIRSEIDSLPTELDMVRRRLFTLETEREALLKEKDEKSKLRLEELQREIAELKSKDDEMTAKYEKEKGSITEIKNLKSKLDAAKGDVEKYEREYDFNKVAEIKYGVIPDLEQQIKEVEEKMKSGYDNALLKEEVTENEISDIVSKWTGIPVTKLVEGEREKLLKLEDVLHERVIGQDEAVTAVSNAVIRARAGLKDENKPIGSFIFLGPTGVGKTELAKTLAKTLFDSEENIIRIDMSEYMEKHSVSRLVGPPPGYVGYEEGGQLTEAVRRAPYSVILFDEIEKAHEDVFNMFLQILDDGRLTDNKGKTVDFKNTIIIMTSNIGSSYLLEDEGKITEATKDLVMNEMKRRFKPEFLNRVDDIIMFKALDKEEIKEIIDIFIKSLANRLRDKDIKIEITDKAKEIIVREGYDPVYGARPLKRYIGNTLETMIARRMIAGKIYNGCTIVVNGEDDNITIEVK</sequence>
<dbReference type="EMBL" id="CP117523">
    <property type="protein sequence ID" value="WWD83654.1"/>
    <property type="molecule type" value="Genomic_DNA"/>
</dbReference>
<dbReference type="PANTHER" id="PTHR11638:SF18">
    <property type="entry name" value="HEAT SHOCK PROTEIN 104"/>
    <property type="match status" value="1"/>
</dbReference>
<name>A0ABZ2EUQ4_9FIRM</name>
<comment type="similarity">
    <text evidence="1 9">Belongs to the ClpA/ClpB family.</text>
</comment>
<dbReference type="Pfam" id="PF17871">
    <property type="entry name" value="AAA_lid_9"/>
    <property type="match status" value="1"/>
</dbReference>
<evidence type="ECO:0000256" key="5">
    <source>
        <dbReference type="ARBA" id="ARBA00023054"/>
    </source>
</evidence>
<reference evidence="12 13" key="1">
    <citation type="journal article" date="2023" name="PLoS ONE">
        <title>Genome-based metabolic and phylogenomic analysis of three Terrisporobacter species.</title>
        <authorList>
            <person name="Boer T."/>
            <person name="Bengelsdorf F.R."/>
            <person name="Bomeke M."/>
            <person name="Daniel R."/>
            <person name="Poehlein A."/>
        </authorList>
    </citation>
    <scope>NUCLEOTIDE SEQUENCE [LARGE SCALE GENOMIC DNA]</scope>
    <source>
        <strain evidence="12 13">DSM 1288</strain>
    </source>
</reference>
<dbReference type="RefSeq" id="WP_018590878.1">
    <property type="nucleotide sequence ID" value="NZ_CP117523.1"/>
</dbReference>
<dbReference type="InterPro" id="IPR050130">
    <property type="entry name" value="ClpA_ClpB"/>
</dbReference>
<dbReference type="PRINTS" id="PR00300">
    <property type="entry name" value="CLPPROTEASEA"/>
</dbReference>
<evidence type="ECO:0000256" key="1">
    <source>
        <dbReference type="ARBA" id="ARBA00008675"/>
    </source>
</evidence>
<gene>
    <name evidence="10 12" type="primary">clpB</name>
    <name evidence="12" type="ORF">TEGL_20670</name>
</gene>
<dbReference type="InterPro" id="IPR027417">
    <property type="entry name" value="P-loop_NTPase"/>
</dbReference>
<dbReference type="InterPro" id="IPR017730">
    <property type="entry name" value="Chaperonin_ClpB"/>
</dbReference>
<dbReference type="Pfam" id="PF00004">
    <property type="entry name" value="AAA"/>
    <property type="match status" value="1"/>
</dbReference>
<dbReference type="NCBIfam" id="TIGR03346">
    <property type="entry name" value="chaperone_ClpB"/>
    <property type="match status" value="1"/>
</dbReference>
<evidence type="ECO:0000313" key="13">
    <source>
        <dbReference type="Proteomes" id="UP001348492"/>
    </source>
</evidence>
<dbReference type="PANTHER" id="PTHR11638">
    <property type="entry name" value="ATP-DEPENDENT CLP PROTEASE"/>
    <property type="match status" value="1"/>
</dbReference>
<dbReference type="Gene3D" id="1.10.8.60">
    <property type="match status" value="1"/>
</dbReference>
<dbReference type="SUPFAM" id="SSF52540">
    <property type="entry name" value="P-loop containing nucleoside triphosphate hydrolases"/>
    <property type="match status" value="2"/>
</dbReference>
<dbReference type="InterPro" id="IPR003959">
    <property type="entry name" value="ATPase_AAA_core"/>
</dbReference>
<dbReference type="InterPro" id="IPR041546">
    <property type="entry name" value="ClpA/ClpB_AAA_lid"/>
</dbReference>